<name>A0AAV0U922_9STRA</name>
<sequence length="113" mass="11962">MKVFGKRSKRHSSRESAKSRKSVKSGNSSTPVSAVLLSGVSIGSSPIMLDSSEDDPSDDNEVILTVLAKSRSSVRRPAAKRSAVLPFSAVSPVKPALKPQPSLNQSMFGSFDS</sequence>
<accession>A0AAV0U922</accession>
<feature type="region of interest" description="Disordered" evidence="1">
    <location>
        <begin position="1"/>
        <end position="31"/>
    </location>
</feature>
<evidence type="ECO:0000313" key="3">
    <source>
        <dbReference type="Proteomes" id="UP001159659"/>
    </source>
</evidence>
<gene>
    <name evidence="2" type="ORF">PFR002_LOCUS7148</name>
</gene>
<dbReference type="AlphaFoldDB" id="A0AAV0U922"/>
<comment type="caution">
    <text evidence="2">The sequence shown here is derived from an EMBL/GenBank/DDBJ whole genome shotgun (WGS) entry which is preliminary data.</text>
</comment>
<dbReference type="Proteomes" id="UP001159659">
    <property type="component" value="Unassembled WGS sequence"/>
</dbReference>
<evidence type="ECO:0000313" key="2">
    <source>
        <dbReference type="EMBL" id="CAI5733316.1"/>
    </source>
</evidence>
<organism evidence="2 3">
    <name type="scientific">Peronospora farinosa</name>
    <dbReference type="NCBI Taxonomy" id="134698"/>
    <lineage>
        <taxon>Eukaryota</taxon>
        <taxon>Sar</taxon>
        <taxon>Stramenopiles</taxon>
        <taxon>Oomycota</taxon>
        <taxon>Peronosporomycetes</taxon>
        <taxon>Peronosporales</taxon>
        <taxon>Peronosporaceae</taxon>
        <taxon>Peronospora</taxon>
    </lineage>
</organism>
<protein>
    <submittedName>
        <fullName evidence="2">Uncharacterized protein</fullName>
    </submittedName>
</protein>
<feature type="compositionally biased region" description="Basic residues" evidence="1">
    <location>
        <begin position="1"/>
        <end position="12"/>
    </location>
</feature>
<feature type="compositionally biased region" description="Polar residues" evidence="1">
    <location>
        <begin position="101"/>
        <end position="113"/>
    </location>
</feature>
<feature type="region of interest" description="Disordered" evidence="1">
    <location>
        <begin position="93"/>
        <end position="113"/>
    </location>
</feature>
<dbReference type="EMBL" id="CANTFK010000921">
    <property type="protein sequence ID" value="CAI5733316.1"/>
    <property type="molecule type" value="Genomic_DNA"/>
</dbReference>
<reference evidence="2" key="1">
    <citation type="submission" date="2022-12" db="EMBL/GenBank/DDBJ databases">
        <authorList>
            <person name="Webb A."/>
        </authorList>
    </citation>
    <scope>NUCLEOTIDE SEQUENCE</scope>
    <source>
        <strain evidence="2">Pf2</strain>
    </source>
</reference>
<proteinExistence type="predicted"/>
<evidence type="ECO:0000256" key="1">
    <source>
        <dbReference type="SAM" id="MobiDB-lite"/>
    </source>
</evidence>